<dbReference type="PROSITE" id="PS50890">
    <property type="entry name" value="PUA"/>
    <property type="match status" value="1"/>
</dbReference>
<proteinExistence type="predicted"/>
<protein>
    <submittedName>
        <fullName evidence="1">Uncharacterized protein</fullName>
    </submittedName>
</protein>
<evidence type="ECO:0000313" key="2">
    <source>
        <dbReference type="Proteomes" id="UP000266723"/>
    </source>
</evidence>
<dbReference type="EMBL" id="QGKV02000299">
    <property type="protein sequence ID" value="KAF3596694.1"/>
    <property type="molecule type" value="Genomic_DNA"/>
</dbReference>
<gene>
    <name evidence="1" type="ORF">DY000_02021679</name>
</gene>
<dbReference type="Proteomes" id="UP000266723">
    <property type="component" value="Unassembled WGS sequence"/>
</dbReference>
<reference evidence="1 2" key="1">
    <citation type="journal article" date="2020" name="BMC Genomics">
        <title>Intraspecific diversification of the crop wild relative Brassica cretica Lam. using demographic model selection.</title>
        <authorList>
            <person name="Kioukis A."/>
            <person name="Michalopoulou V.A."/>
            <person name="Briers L."/>
            <person name="Pirintsos S."/>
            <person name="Studholme D.J."/>
            <person name="Pavlidis P."/>
            <person name="Sarris P.F."/>
        </authorList>
    </citation>
    <scope>NUCLEOTIDE SEQUENCE [LARGE SCALE GENOMIC DNA]</scope>
    <source>
        <strain evidence="2">cv. PFS-1207/04</strain>
    </source>
</reference>
<keyword evidence="2" id="KW-1185">Reference proteome</keyword>
<accession>A0ABQ7EKD3</accession>
<name>A0ABQ7EKD3_BRACR</name>
<evidence type="ECO:0000313" key="1">
    <source>
        <dbReference type="EMBL" id="KAF3596694.1"/>
    </source>
</evidence>
<comment type="caution">
    <text evidence="1">The sequence shown here is derived from an EMBL/GenBank/DDBJ whole genome shotgun (WGS) entry which is preliminary data.</text>
</comment>
<organism evidence="1 2">
    <name type="scientific">Brassica cretica</name>
    <name type="common">Mustard</name>
    <dbReference type="NCBI Taxonomy" id="69181"/>
    <lineage>
        <taxon>Eukaryota</taxon>
        <taxon>Viridiplantae</taxon>
        <taxon>Streptophyta</taxon>
        <taxon>Embryophyta</taxon>
        <taxon>Tracheophyta</taxon>
        <taxon>Spermatophyta</taxon>
        <taxon>Magnoliopsida</taxon>
        <taxon>eudicotyledons</taxon>
        <taxon>Gunneridae</taxon>
        <taxon>Pentapetalae</taxon>
        <taxon>rosids</taxon>
        <taxon>malvids</taxon>
        <taxon>Brassicales</taxon>
        <taxon>Brassicaceae</taxon>
        <taxon>Brassiceae</taxon>
        <taxon>Brassica</taxon>
    </lineage>
</organism>
<sequence length="300" mass="33521">MGKKDGVYYHLVGGVIFFPLQTKQALFSFHLKDKFFLPTDFSSQKGIALPRAGMLHTLPQKGTTFFPRKMPMPTSGPSKRHNDVPIPETVEASQPRFGTPPMSICSKSLFSKVVFRVVVASASLSESDSDANYPVDGELTALSLTTWKKSDSGRGIGHSIRRKNFLAFAEARKSSNAIRRITSDQGVDLFQTSDIQEEAIRYFSNLFQFSLVNHTRASISSFRSFIDFRCSNEMQANLLQQVTTEEIPNCLFSMPLDKSPGSDGFPADFYRLTWDIVGPDFVVQTKRKNSNQILVIKGPI</sequence>